<keyword evidence="2" id="KW-1185">Reference proteome</keyword>
<dbReference type="NCBIfam" id="TIGR03776">
    <property type="entry name" value="RPE5"/>
    <property type="match status" value="1"/>
</dbReference>
<evidence type="ECO:0000313" key="1">
    <source>
        <dbReference type="EMBL" id="AFC72878.1"/>
    </source>
</evidence>
<dbReference type="KEGG" id="rre:MCC_07070"/>
<dbReference type="AlphaFoldDB" id="A0AAI8F7W9"/>
<protein>
    <submittedName>
        <fullName evidence="1">Uncharacterized protein</fullName>
    </submittedName>
</protein>
<evidence type="ECO:0000313" key="2">
    <source>
        <dbReference type="Proteomes" id="UP000008006"/>
    </source>
</evidence>
<dbReference type="EMBL" id="CP003342">
    <property type="protein sequence ID" value="AFC72878.1"/>
    <property type="molecule type" value="Genomic_DNA"/>
</dbReference>
<accession>A0AAI8F7W9</accession>
<dbReference type="InterPro" id="IPR022438">
    <property type="entry name" value="RPE5"/>
</dbReference>
<organism evidence="1 2">
    <name type="scientific">Rickettsia rhipicephali (strain 3-7-female6-CWPP)</name>
    <dbReference type="NCBI Taxonomy" id="1105113"/>
    <lineage>
        <taxon>Bacteria</taxon>
        <taxon>Pseudomonadati</taxon>
        <taxon>Pseudomonadota</taxon>
        <taxon>Alphaproteobacteria</taxon>
        <taxon>Rickettsiales</taxon>
        <taxon>Rickettsiaceae</taxon>
        <taxon>Rickettsieae</taxon>
        <taxon>Rickettsia</taxon>
        <taxon>spotted fever group</taxon>
    </lineage>
</organism>
<proteinExistence type="predicted"/>
<reference evidence="2" key="1">
    <citation type="submission" date="2012-02" db="EMBL/GenBank/DDBJ databases">
        <title>Complete genome sequence of Rickettsia rhipicephali strain 3-7-female6-CWPP.</title>
        <authorList>
            <person name="Johnson S.L."/>
            <person name="Munk A.C."/>
            <person name="Han S."/>
            <person name="Bruce D.C."/>
            <person name="Dasch G.A."/>
        </authorList>
    </citation>
    <scope>NUCLEOTIDE SEQUENCE [LARGE SCALE GENOMIC DNA]</scope>
    <source>
        <strain evidence="2">3-7-female6-CWPP</strain>
    </source>
</reference>
<dbReference type="Proteomes" id="UP000008006">
    <property type="component" value="Chromosome"/>
</dbReference>
<name>A0AAI8F7W9_RICR3</name>
<gene>
    <name evidence="1" type="ordered locus">MCC_07070</name>
</gene>
<sequence>MALLHGSYVIPAKAGMTSSRGLRLLAMTTLASTQAKFISIYSCAMKSCYTKFNLEKNKESVSRRAERILNT</sequence>